<evidence type="ECO:0000313" key="2">
    <source>
        <dbReference type="Proteomes" id="UP000590542"/>
    </source>
</evidence>
<dbReference type="EMBL" id="JAAZNV010000008">
    <property type="protein sequence ID" value="NMB91702.1"/>
    <property type="molecule type" value="Genomic_DNA"/>
</dbReference>
<feature type="non-terminal residue" evidence="1">
    <location>
        <position position="403"/>
    </location>
</feature>
<dbReference type="Proteomes" id="UP000590542">
    <property type="component" value="Unassembled WGS sequence"/>
</dbReference>
<proteinExistence type="predicted"/>
<reference evidence="1 2" key="1">
    <citation type="journal article" date="2020" name="Biotechnol. Biofuels">
        <title>New insights from the biogas microbiome by comprehensive genome-resolved metagenomics of nearly 1600 species originating from multiple anaerobic digesters.</title>
        <authorList>
            <person name="Campanaro S."/>
            <person name="Treu L."/>
            <person name="Rodriguez-R L.M."/>
            <person name="Kovalovszki A."/>
            <person name="Ziels R.M."/>
            <person name="Maus I."/>
            <person name="Zhu X."/>
            <person name="Kougias P.G."/>
            <person name="Basile A."/>
            <person name="Luo G."/>
            <person name="Schluter A."/>
            <person name="Konstantinidis K.T."/>
            <person name="Angelidaki I."/>
        </authorList>
    </citation>
    <scope>NUCLEOTIDE SEQUENCE [LARGE SCALE GENOMIC DNA]</scope>
    <source>
        <strain evidence="1">AS27yjCOA_202</strain>
    </source>
</reference>
<comment type="caution">
    <text evidence="1">The sequence shown here is derived from an EMBL/GenBank/DDBJ whole genome shotgun (WGS) entry which is preliminary data.</text>
</comment>
<gene>
    <name evidence="1" type="ORF">GYA37_02535</name>
</gene>
<sequence>MIQYPPGSGKTYGVVEELIQQEIVFGFFGAVHKTLEENISKVYSMNHLYGKSQLCQNPLKEKLSDMGLLSCPYSCHLCRSDQKRGCEWRNHVHEFYQQPGTFVAVHQHFNLLQDFMEKNSFDLAVIDENFLDAMVVEMKLEQEDLQYTELLVQEHMPPSKEKDYVIDVIHKMIMRFFGQKLIIPKPKDLELKVFAKDYQNKLVSLLDRKQWIHRDIVSKLLEFIVLSQRNKARVHFVRKTKGRSYIEMKLYDFSKLDINMPLIILDATTPVDIYKKILKDRVVESIKPEVEVESHVYQLNTFRLSMQELSDKRLRRRTFDLINSICQKHSDEQVFIAIRKKYENLLRKYLKEVPNANIAHYGGLRGANAFKEANVAVLVGAPIPNPDIVDQKAQLLGVPKAEI</sequence>
<evidence type="ECO:0000313" key="1">
    <source>
        <dbReference type="EMBL" id="NMB91702.1"/>
    </source>
</evidence>
<organism evidence="1 2">
    <name type="scientific">candidate division WWE3 bacterium</name>
    <dbReference type="NCBI Taxonomy" id="2053526"/>
    <lineage>
        <taxon>Bacteria</taxon>
        <taxon>Katanobacteria</taxon>
    </lineage>
</organism>
<name>A0A7X9HST7_UNCKA</name>
<protein>
    <submittedName>
        <fullName evidence="1">Uncharacterized protein</fullName>
    </submittedName>
</protein>
<dbReference type="AlphaFoldDB" id="A0A7X9HST7"/>
<accession>A0A7X9HST7</accession>